<evidence type="ECO:0000256" key="6">
    <source>
        <dbReference type="ARBA" id="ARBA00029304"/>
    </source>
</evidence>
<organism evidence="14 15">
    <name type="scientific">Phellinidium pouzarii</name>
    <dbReference type="NCBI Taxonomy" id="167371"/>
    <lineage>
        <taxon>Eukaryota</taxon>
        <taxon>Fungi</taxon>
        <taxon>Dikarya</taxon>
        <taxon>Basidiomycota</taxon>
        <taxon>Agaricomycotina</taxon>
        <taxon>Agaricomycetes</taxon>
        <taxon>Hymenochaetales</taxon>
        <taxon>Hymenochaetaceae</taxon>
        <taxon>Phellinidium</taxon>
    </lineage>
</organism>
<dbReference type="InterPro" id="IPR052352">
    <property type="entry name" value="Sugar_Degrad_Dehydratases"/>
</dbReference>
<evidence type="ECO:0000256" key="3">
    <source>
        <dbReference type="ARBA" id="ARBA00023004"/>
    </source>
</evidence>
<evidence type="ECO:0000256" key="9">
    <source>
        <dbReference type="ARBA" id="ARBA00029490"/>
    </source>
</evidence>
<keyword evidence="2" id="KW-0479">Metal-binding</keyword>
<sequence>MSETETGLRSRLTSYGDDAFSLFLRKAFIKGAGYSDDALDRPIIGIIDTSSGFNPCHGNVPSLIKAVERSVMLGGALPIPFPTISLHESFASPTSMYLRNLMSIDTEEMVKAQPMDGVVLTVPAQLMGAISANVPCISLVTGPMLAGSHQGRRVGACTDCRSYWKSYRAGLIDIEEIGRVNNELVSSVGTCGVMGTASTMACILEALGMAPLGSATPTAPSSARLRVAEQTGSIIVKISLASNSPLRPQSILSRKSFENAITLLHAIGGSTNAIVHLLAIAGRLPGLGPSQPGGITLDDVARIGQRTPLLVDLKPSGDGYMEDLHRAGGVPAILSRLAEGGLLHLDARNIAAPTLGAALAAYPQSQLSFPQTIIHSLTDPLYLGAPIVVLRGNLAPGGCILKAAAATPALFRHRGPALVFTSAEDLAARIDDQDLSVTPDSVLVLQNIGPVGHPGMPEAGLIPIPKKLGAQGVQDMLRISDGRMSGTAQGTVVLHVAPEAAVGGPIALIHDGDVVGIDVEGGKIWVDVEGGDSELEKRKEEWTQKQNAFMKRKRRGYLGLYESTVMQADTGADFDWLGADFEAS</sequence>
<dbReference type="SUPFAM" id="SSF143975">
    <property type="entry name" value="IlvD/EDD N-terminal domain-like"/>
    <property type="match status" value="1"/>
</dbReference>
<dbReference type="OrthoDB" id="3851628at2759"/>
<feature type="domain" description="Dihydroxy-acid/6-phosphogluconate dehydratase N-terminal" evidence="12">
    <location>
        <begin position="41"/>
        <end position="356"/>
    </location>
</feature>
<dbReference type="AlphaFoldDB" id="A0A4S4LBB6"/>
<comment type="similarity">
    <text evidence="1">Belongs to the IlvD/Edd family.</text>
</comment>
<evidence type="ECO:0000256" key="1">
    <source>
        <dbReference type="ARBA" id="ARBA00006486"/>
    </source>
</evidence>
<name>A0A4S4LBB6_9AGAM</name>
<keyword evidence="15" id="KW-1185">Reference proteome</keyword>
<gene>
    <name evidence="14" type="ORF">EW145_g2385</name>
</gene>
<evidence type="ECO:0000259" key="12">
    <source>
        <dbReference type="Pfam" id="PF00920"/>
    </source>
</evidence>
<comment type="pathway">
    <text evidence="8">Amino-acid biosynthesis; L-isoleucine biosynthesis; L-isoleucine from 2-oxobutanoate: step 3/4.</text>
</comment>
<dbReference type="GO" id="GO:0009082">
    <property type="term" value="P:branched-chain amino acid biosynthetic process"/>
    <property type="evidence" value="ECO:0007669"/>
    <property type="project" value="UniProtKB-ARBA"/>
</dbReference>
<keyword evidence="5" id="KW-0456">Lyase</keyword>
<comment type="pathway">
    <text evidence="7">Amino-acid biosynthesis; L-valine biosynthesis; L-valine from pyruvate: step 3/4.</text>
</comment>
<proteinExistence type="inferred from homology"/>
<evidence type="ECO:0000256" key="4">
    <source>
        <dbReference type="ARBA" id="ARBA00023014"/>
    </source>
</evidence>
<evidence type="ECO:0000256" key="8">
    <source>
        <dbReference type="ARBA" id="ARBA00029437"/>
    </source>
</evidence>
<dbReference type="EMBL" id="SGPK01000082">
    <property type="protein sequence ID" value="THH08919.1"/>
    <property type="molecule type" value="Genomic_DNA"/>
</dbReference>
<dbReference type="SUPFAM" id="SSF52016">
    <property type="entry name" value="LeuD/IlvD-like"/>
    <property type="match status" value="1"/>
</dbReference>
<evidence type="ECO:0000313" key="15">
    <source>
        <dbReference type="Proteomes" id="UP000308199"/>
    </source>
</evidence>
<evidence type="ECO:0000256" key="11">
    <source>
        <dbReference type="ARBA" id="ARBA00052865"/>
    </source>
</evidence>
<dbReference type="Pfam" id="PF24877">
    <property type="entry name" value="ILV_EDD_C"/>
    <property type="match status" value="1"/>
</dbReference>
<comment type="caution">
    <text evidence="14">The sequence shown here is derived from an EMBL/GenBank/DDBJ whole genome shotgun (WGS) entry which is preliminary data.</text>
</comment>
<evidence type="ECO:0000259" key="13">
    <source>
        <dbReference type="Pfam" id="PF24877"/>
    </source>
</evidence>
<dbReference type="NCBIfam" id="NF004784">
    <property type="entry name" value="PRK06131.1"/>
    <property type="match status" value="1"/>
</dbReference>
<keyword evidence="4" id="KW-0411">Iron-sulfur</keyword>
<evidence type="ECO:0000256" key="7">
    <source>
        <dbReference type="ARBA" id="ARBA00029436"/>
    </source>
</evidence>
<dbReference type="FunFam" id="3.50.30.80:FF:000001">
    <property type="entry name" value="Dihydroxy-acid dehydratase"/>
    <property type="match status" value="1"/>
</dbReference>
<comment type="cofactor">
    <cofactor evidence="10">
        <name>[2Fe-2S] cluster</name>
        <dbReference type="ChEBI" id="CHEBI:190135"/>
    </cofactor>
</comment>
<dbReference type="GO" id="GO:0004160">
    <property type="term" value="F:dihydroxy-acid dehydratase activity"/>
    <property type="evidence" value="ECO:0007669"/>
    <property type="project" value="UniProtKB-EC"/>
</dbReference>
<dbReference type="GO" id="GO:0051536">
    <property type="term" value="F:iron-sulfur cluster binding"/>
    <property type="evidence" value="ECO:0007669"/>
    <property type="project" value="UniProtKB-KW"/>
</dbReference>
<accession>A0A4S4LBB6</accession>
<reference evidence="14 15" key="1">
    <citation type="submission" date="2019-02" db="EMBL/GenBank/DDBJ databases">
        <title>Genome sequencing of the rare red list fungi Phellinidium pouzarii.</title>
        <authorList>
            <person name="Buettner E."/>
            <person name="Kellner H."/>
        </authorList>
    </citation>
    <scope>NUCLEOTIDE SEQUENCE [LARGE SCALE GENOMIC DNA]</scope>
    <source>
        <strain evidence="14 15">DSM 108285</strain>
    </source>
</reference>
<comment type="catalytic activity">
    <reaction evidence="11">
        <text>(2R,3R)-2,3-dihydroxy-3-methylpentanoate = (S)-3-methyl-2-oxopentanoate + H2O</text>
        <dbReference type="Rhea" id="RHEA:27694"/>
        <dbReference type="ChEBI" id="CHEBI:15377"/>
        <dbReference type="ChEBI" id="CHEBI:35146"/>
        <dbReference type="ChEBI" id="CHEBI:49258"/>
        <dbReference type="EC" id="4.2.1.9"/>
    </reaction>
    <physiologicalReaction direction="left-to-right" evidence="11">
        <dbReference type="Rhea" id="RHEA:27695"/>
    </physiologicalReaction>
</comment>
<dbReference type="InterPro" id="IPR056740">
    <property type="entry name" value="ILV_EDD_C"/>
</dbReference>
<dbReference type="PANTHER" id="PTHR43183:SF1">
    <property type="entry name" value="HYPOTHETICAL DIHYDROXY-ACID DEHYDRATASE (EUROFUNG)-RELATED"/>
    <property type="match status" value="1"/>
</dbReference>
<comment type="catalytic activity">
    <reaction evidence="6">
        <text>(2R)-2,3-dihydroxy-3-methylbutanoate = 3-methyl-2-oxobutanoate + H2O</text>
        <dbReference type="Rhea" id="RHEA:24809"/>
        <dbReference type="ChEBI" id="CHEBI:11851"/>
        <dbReference type="ChEBI" id="CHEBI:15377"/>
        <dbReference type="ChEBI" id="CHEBI:49072"/>
        <dbReference type="EC" id="4.2.1.9"/>
    </reaction>
    <physiologicalReaction direction="left-to-right" evidence="6">
        <dbReference type="Rhea" id="RHEA:24810"/>
    </physiologicalReaction>
</comment>
<feature type="domain" description="Dihydroxy-acid/6-phosphogluconate dehydratase C-terminal" evidence="13">
    <location>
        <begin position="373"/>
        <end position="572"/>
    </location>
</feature>
<dbReference type="Pfam" id="PF00920">
    <property type="entry name" value="ILVD_EDD_N"/>
    <property type="match status" value="1"/>
</dbReference>
<protein>
    <recommendedName>
        <fullName evidence="9">dihydroxy-acid dehydratase</fullName>
        <ecNumber evidence="9">4.2.1.9</ecNumber>
    </recommendedName>
</protein>
<dbReference type="GO" id="GO:0046872">
    <property type="term" value="F:metal ion binding"/>
    <property type="evidence" value="ECO:0007669"/>
    <property type="project" value="UniProtKB-KW"/>
</dbReference>
<evidence type="ECO:0000256" key="10">
    <source>
        <dbReference type="ARBA" id="ARBA00034078"/>
    </source>
</evidence>
<dbReference type="InterPro" id="IPR042096">
    <property type="entry name" value="Dihydro-acid_dehy_C"/>
</dbReference>
<dbReference type="EC" id="4.2.1.9" evidence="9"/>
<evidence type="ECO:0000313" key="14">
    <source>
        <dbReference type="EMBL" id="THH08919.1"/>
    </source>
</evidence>
<keyword evidence="3" id="KW-0408">Iron</keyword>
<dbReference type="Proteomes" id="UP000308199">
    <property type="component" value="Unassembled WGS sequence"/>
</dbReference>
<evidence type="ECO:0000256" key="5">
    <source>
        <dbReference type="ARBA" id="ARBA00023239"/>
    </source>
</evidence>
<dbReference type="InterPro" id="IPR037237">
    <property type="entry name" value="IlvD/EDD_N"/>
</dbReference>
<dbReference type="InterPro" id="IPR000581">
    <property type="entry name" value="ILV_EDD_N"/>
</dbReference>
<dbReference type="PANTHER" id="PTHR43183">
    <property type="entry name" value="HYPOTHETICAL DIHYDROXYACID DEHYDRATASE (EUROFUNG)-RELATED"/>
    <property type="match status" value="1"/>
</dbReference>
<evidence type="ECO:0000256" key="2">
    <source>
        <dbReference type="ARBA" id="ARBA00022723"/>
    </source>
</evidence>
<dbReference type="Gene3D" id="3.50.30.80">
    <property type="entry name" value="IlvD/EDD C-terminal domain-like"/>
    <property type="match status" value="1"/>
</dbReference>